<dbReference type="STRING" id="1817813.A2008_07830"/>
<gene>
    <name evidence="2" type="ORF">A2008_07830</name>
</gene>
<name>A0A1F7WED2_9BACT</name>
<feature type="transmembrane region" description="Helical" evidence="1">
    <location>
        <begin position="12"/>
        <end position="36"/>
    </location>
</feature>
<evidence type="ECO:0000256" key="1">
    <source>
        <dbReference type="SAM" id="Phobius"/>
    </source>
</evidence>
<keyword evidence="1" id="KW-0472">Membrane</keyword>
<evidence type="ECO:0000313" key="2">
    <source>
        <dbReference type="EMBL" id="OGM00759.1"/>
    </source>
</evidence>
<accession>A0A1F7WED2</accession>
<evidence type="ECO:0008006" key="4">
    <source>
        <dbReference type="Google" id="ProtNLM"/>
    </source>
</evidence>
<comment type="caution">
    <text evidence="2">The sequence shown here is derived from an EMBL/GenBank/DDBJ whole genome shotgun (WGS) entry which is preliminary data.</text>
</comment>
<reference evidence="2 3" key="1">
    <citation type="journal article" date="2016" name="Nat. Commun.">
        <title>Thousands of microbial genomes shed light on interconnected biogeochemical processes in an aquifer system.</title>
        <authorList>
            <person name="Anantharaman K."/>
            <person name="Brown C.T."/>
            <person name="Hug L.A."/>
            <person name="Sharon I."/>
            <person name="Castelle C.J."/>
            <person name="Probst A.J."/>
            <person name="Thomas B.C."/>
            <person name="Singh A."/>
            <person name="Wilkins M.J."/>
            <person name="Karaoz U."/>
            <person name="Brodie E.L."/>
            <person name="Williams K.H."/>
            <person name="Hubbard S.S."/>
            <person name="Banfield J.F."/>
        </authorList>
    </citation>
    <scope>NUCLEOTIDE SEQUENCE [LARGE SCALE GENOMIC DNA]</scope>
</reference>
<keyword evidence="1" id="KW-1133">Transmembrane helix</keyword>
<organism evidence="2 3">
    <name type="scientific">Candidatus Wallbacteria bacterium GWC2_49_35</name>
    <dbReference type="NCBI Taxonomy" id="1817813"/>
    <lineage>
        <taxon>Bacteria</taxon>
        <taxon>Candidatus Walliibacteriota</taxon>
    </lineage>
</organism>
<proteinExistence type="predicted"/>
<dbReference type="AlphaFoldDB" id="A0A1F7WED2"/>
<evidence type="ECO:0000313" key="3">
    <source>
        <dbReference type="Proteomes" id="UP000178735"/>
    </source>
</evidence>
<dbReference type="EMBL" id="MGFH01000251">
    <property type="protein sequence ID" value="OGM00759.1"/>
    <property type="molecule type" value="Genomic_DNA"/>
</dbReference>
<dbReference type="Proteomes" id="UP000178735">
    <property type="component" value="Unassembled WGS sequence"/>
</dbReference>
<sequence>MINRCFNEPRRRVGAMIEIIVILILSVSLAVGAIYLKYSLQSVDGIIVQAHRIKARNLAYAAYQKALITLKHQYAAGKTDWRYPEQKVTPANQMERALGDGNYKLLKVEIVRDLKTPYETINRTFHNAQYVIGDAEYGKYDVYRITSMGEVPSSKTRVKLTSLVKVIKEKVRY</sequence>
<protein>
    <recommendedName>
        <fullName evidence="4">Type 4 fimbrial biogenesis protein PilX N-terminal domain-containing protein</fullName>
    </recommendedName>
</protein>
<keyword evidence="1" id="KW-0812">Transmembrane</keyword>